<dbReference type="AlphaFoldDB" id="A0A149PDQ6"/>
<reference evidence="2 3" key="1">
    <citation type="journal article" date="2015" name="Int. J. Syst. Evol. Microbiol.">
        <title>Burkholderia monticola sp. nov., isolated from mountain soil.</title>
        <authorList>
            <person name="Baek I."/>
            <person name="Seo B."/>
            <person name="Lee I."/>
            <person name="Yi H."/>
            <person name="Chun J."/>
        </authorList>
    </citation>
    <scope>NUCLEOTIDE SEQUENCE [LARGE SCALE GENOMIC DNA]</scope>
    <source>
        <strain evidence="2 3">JC2948</strain>
    </source>
</reference>
<dbReference type="OrthoDB" id="6315394at2"/>
<evidence type="ECO:0000259" key="1">
    <source>
        <dbReference type="Pfam" id="PF14397"/>
    </source>
</evidence>
<dbReference type="InterPro" id="IPR039523">
    <property type="entry name" value="RimK-rel_E_lig_ATP-grasp"/>
</dbReference>
<comment type="caution">
    <text evidence="2">The sequence shown here is derived from an EMBL/GenBank/DDBJ whole genome shotgun (WGS) entry which is preliminary data.</text>
</comment>
<dbReference type="RefSeq" id="WP_062135073.1">
    <property type="nucleotide sequence ID" value="NZ_LRBG01000038.1"/>
</dbReference>
<dbReference type="Pfam" id="PF14397">
    <property type="entry name" value="ATPgrasp_ST"/>
    <property type="match status" value="1"/>
</dbReference>
<evidence type="ECO:0000313" key="2">
    <source>
        <dbReference type="EMBL" id="KXU83163.1"/>
    </source>
</evidence>
<protein>
    <recommendedName>
        <fullName evidence="1">Alpha-L-glutamate ligase-related protein ATP-grasp domain-containing protein</fullName>
    </recommendedName>
</protein>
<feature type="domain" description="Alpha-L-glutamate ligase-related protein ATP-grasp" evidence="1">
    <location>
        <begin position="186"/>
        <end position="332"/>
    </location>
</feature>
<name>A0A149PDQ6_9BURK</name>
<accession>A0A149PDQ6</accession>
<dbReference type="STRING" id="1399968.CI15_29085"/>
<gene>
    <name evidence="2" type="ORF">CI15_29085</name>
</gene>
<dbReference type="SUPFAM" id="SSF56059">
    <property type="entry name" value="Glutathione synthetase ATP-binding domain-like"/>
    <property type="match status" value="1"/>
</dbReference>
<dbReference type="EMBL" id="LRBG01000038">
    <property type="protein sequence ID" value="KXU83163.1"/>
    <property type="molecule type" value="Genomic_DNA"/>
</dbReference>
<evidence type="ECO:0000313" key="3">
    <source>
        <dbReference type="Proteomes" id="UP000075613"/>
    </source>
</evidence>
<dbReference type="Proteomes" id="UP000075613">
    <property type="component" value="Unassembled WGS sequence"/>
</dbReference>
<organism evidence="2 3">
    <name type="scientific">Paraburkholderia monticola</name>
    <dbReference type="NCBI Taxonomy" id="1399968"/>
    <lineage>
        <taxon>Bacteria</taxon>
        <taxon>Pseudomonadati</taxon>
        <taxon>Pseudomonadota</taxon>
        <taxon>Betaproteobacteria</taxon>
        <taxon>Burkholderiales</taxon>
        <taxon>Burkholderiaceae</taxon>
        <taxon>Paraburkholderia</taxon>
    </lineage>
</organism>
<sequence length="353" mass="39947">MMLSGVEKVVRRSAKKVSLYRFHLDHGAQARKVLQLLEDQRGKTDPANLRLADTYARDVFGDPVYAPWLRVYTAFRGRFEEGWIPDNYYAIVVVPHMKGLYGKIGNLKPISRLLFDGTVLPDIAYFANGLFFTDASVVVPERELKDFVFEHAERVVFKLDGSAQGNGVHFFDRANFDPALIRSLGNGVIQTFIVQHPLFRAFASKPVATLRFTTVVDDSGRISVRACYLRLGRADDTHVQSDREVCVAVKLNTGELHDEGYLNDWSAVDAHPDSGVRFAGIRIPQFEQCMETVLRLHQKLPFARCIGWDLTVDANDRVQVMEWNGGHNDVKFSEATQGPCFSDLKWERLRLGP</sequence>
<proteinExistence type="predicted"/>
<keyword evidence="3" id="KW-1185">Reference proteome</keyword>